<feature type="transmembrane region" description="Helical" evidence="1">
    <location>
        <begin position="18"/>
        <end position="38"/>
    </location>
</feature>
<protein>
    <recommendedName>
        <fullName evidence="4">Clp protease</fullName>
    </recommendedName>
</protein>
<gene>
    <name evidence="2" type="ORF">O2N63_02620</name>
</gene>
<dbReference type="Gene3D" id="3.90.226.10">
    <property type="entry name" value="2-enoyl-CoA Hydratase, Chain A, domain 1"/>
    <property type="match status" value="1"/>
</dbReference>
<dbReference type="EMBL" id="JAQIIO010000001">
    <property type="protein sequence ID" value="MDA5092969.1"/>
    <property type="molecule type" value="Genomic_DNA"/>
</dbReference>
<dbReference type="RefSeq" id="WP_271052554.1">
    <property type="nucleotide sequence ID" value="NZ_JAQIIO010000001.1"/>
</dbReference>
<dbReference type="SUPFAM" id="SSF52096">
    <property type="entry name" value="ClpP/crotonase"/>
    <property type="match status" value="1"/>
</dbReference>
<feature type="transmembrane region" description="Helical" evidence="1">
    <location>
        <begin position="78"/>
        <end position="102"/>
    </location>
</feature>
<organism evidence="2 3">
    <name type="scientific">Aliiroseovarius salicola</name>
    <dbReference type="NCBI Taxonomy" id="3009082"/>
    <lineage>
        <taxon>Bacteria</taxon>
        <taxon>Pseudomonadati</taxon>
        <taxon>Pseudomonadota</taxon>
        <taxon>Alphaproteobacteria</taxon>
        <taxon>Rhodobacterales</taxon>
        <taxon>Paracoccaceae</taxon>
        <taxon>Aliiroseovarius</taxon>
    </lineage>
</organism>
<name>A0ABT4VXJ0_9RHOB</name>
<feature type="transmembrane region" description="Helical" evidence="1">
    <location>
        <begin position="44"/>
        <end position="66"/>
    </location>
</feature>
<dbReference type="InterPro" id="IPR029045">
    <property type="entry name" value="ClpP/crotonase-like_dom_sf"/>
</dbReference>
<evidence type="ECO:0000313" key="3">
    <source>
        <dbReference type="Proteomes" id="UP001528040"/>
    </source>
</evidence>
<proteinExistence type="predicted"/>
<reference evidence="2 3" key="1">
    <citation type="submission" date="2023-01" db="EMBL/GenBank/DDBJ databases">
        <authorList>
            <person name="Yoon J.-W."/>
        </authorList>
    </citation>
    <scope>NUCLEOTIDE SEQUENCE [LARGE SCALE GENOMIC DNA]</scope>
    <source>
        <strain evidence="2 3">KMU-50</strain>
    </source>
</reference>
<keyword evidence="1" id="KW-0812">Transmembrane</keyword>
<evidence type="ECO:0000313" key="2">
    <source>
        <dbReference type="EMBL" id="MDA5092969.1"/>
    </source>
</evidence>
<keyword evidence="3" id="KW-1185">Reference proteome</keyword>
<sequence length="287" mass="32335">MSYILTHWRGRHPLWRAFWINGVMCRLMIYGGFLFLAGFQPVPIWLVAVVIMLDGGVLIWQAVGYFRASERNLHGLGSVLPLWGGMVALVIAVFFVIAQWWALALQTPPYMPGEPYSELRNRLYQAQYDLTVEDGVLRFQGVIALGATKRMRAALQRQPNLRQIYLNSIGGNIFEARGMARLVVDHGMSTHVDRECSSACTIVFIAGQDRHLAQGARLGFHGYALEEAKTHPSFDIAAEQERDRALFLENGVAEPFLEKMHELRPPEIWFPGRDELIAAGILSELGE</sequence>
<evidence type="ECO:0000256" key="1">
    <source>
        <dbReference type="SAM" id="Phobius"/>
    </source>
</evidence>
<keyword evidence="1" id="KW-0472">Membrane</keyword>
<evidence type="ECO:0008006" key="4">
    <source>
        <dbReference type="Google" id="ProtNLM"/>
    </source>
</evidence>
<accession>A0ABT4VXJ0</accession>
<comment type="caution">
    <text evidence="2">The sequence shown here is derived from an EMBL/GenBank/DDBJ whole genome shotgun (WGS) entry which is preliminary data.</text>
</comment>
<dbReference type="Proteomes" id="UP001528040">
    <property type="component" value="Unassembled WGS sequence"/>
</dbReference>
<keyword evidence="1" id="KW-1133">Transmembrane helix</keyword>